<accession>A0A8J2L8Y5</accession>
<dbReference type="Proteomes" id="UP000708208">
    <property type="component" value="Unassembled WGS sequence"/>
</dbReference>
<organism evidence="1 2">
    <name type="scientific">Allacma fusca</name>
    <dbReference type="NCBI Taxonomy" id="39272"/>
    <lineage>
        <taxon>Eukaryota</taxon>
        <taxon>Metazoa</taxon>
        <taxon>Ecdysozoa</taxon>
        <taxon>Arthropoda</taxon>
        <taxon>Hexapoda</taxon>
        <taxon>Collembola</taxon>
        <taxon>Symphypleona</taxon>
        <taxon>Sminthuridae</taxon>
        <taxon>Allacma</taxon>
    </lineage>
</organism>
<dbReference type="EMBL" id="CAJVCH010543584">
    <property type="protein sequence ID" value="CAG7827455.1"/>
    <property type="molecule type" value="Genomic_DNA"/>
</dbReference>
<proteinExistence type="predicted"/>
<keyword evidence="2" id="KW-1185">Reference proteome</keyword>
<evidence type="ECO:0000313" key="1">
    <source>
        <dbReference type="EMBL" id="CAG7827455.1"/>
    </source>
</evidence>
<name>A0A8J2L8Y5_9HEXA</name>
<feature type="non-terminal residue" evidence="1">
    <location>
        <position position="1"/>
    </location>
</feature>
<sequence>VETQEDFLNPVINKCSDSLEIDTLELPSGWAGSGPPSEEDYDEWIQFSLVEHDPCEEHRRHVISVSFDNSTADYFSHNGYFRGGSVYYPPNAFCISNVTDEKLDVQICIPNCDKDLCFPKCCPPGEVFAHDLDAPFTKESGNCTRVEEDWSPFLYQMLN</sequence>
<feature type="non-terminal residue" evidence="1">
    <location>
        <position position="159"/>
    </location>
</feature>
<reference evidence="1" key="1">
    <citation type="submission" date="2021-06" db="EMBL/GenBank/DDBJ databases">
        <authorList>
            <person name="Hodson N. C."/>
            <person name="Mongue J. A."/>
            <person name="Jaron S. K."/>
        </authorList>
    </citation>
    <scope>NUCLEOTIDE SEQUENCE</scope>
</reference>
<evidence type="ECO:0000313" key="2">
    <source>
        <dbReference type="Proteomes" id="UP000708208"/>
    </source>
</evidence>
<protein>
    <submittedName>
        <fullName evidence="1">Uncharacterized protein</fullName>
    </submittedName>
</protein>
<gene>
    <name evidence="1" type="ORF">AFUS01_LOCUS37444</name>
</gene>
<dbReference type="AlphaFoldDB" id="A0A8J2L8Y5"/>
<comment type="caution">
    <text evidence="1">The sequence shown here is derived from an EMBL/GenBank/DDBJ whole genome shotgun (WGS) entry which is preliminary data.</text>
</comment>